<accession>A0A3B0QVB2</accession>
<sequence length="41" mass="4414">MKKMMLVICLVLFGSVFILQGCGSKAPPKPPKAAVEQIPNK</sequence>
<organism evidence="1">
    <name type="scientific">hydrothermal vent metagenome</name>
    <dbReference type="NCBI Taxonomy" id="652676"/>
    <lineage>
        <taxon>unclassified sequences</taxon>
        <taxon>metagenomes</taxon>
        <taxon>ecological metagenomes</taxon>
    </lineage>
</organism>
<name>A0A3B0QVB2_9ZZZZ</name>
<dbReference type="PROSITE" id="PS51257">
    <property type="entry name" value="PROKAR_LIPOPROTEIN"/>
    <property type="match status" value="1"/>
</dbReference>
<proteinExistence type="predicted"/>
<evidence type="ECO:0000313" key="1">
    <source>
        <dbReference type="EMBL" id="VAV84029.1"/>
    </source>
</evidence>
<gene>
    <name evidence="1" type="ORF">MNBD_DELTA01-487</name>
</gene>
<protein>
    <submittedName>
        <fullName evidence="1">Uncharacterized protein</fullName>
    </submittedName>
</protein>
<reference evidence="1" key="1">
    <citation type="submission" date="2018-06" db="EMBL/GenBank/DDBJ databases">
        <authorList>
            <person name="Zhirakovskaya E."/>
        </authorList>
    </citation>
    <scope>NUCLEOTIDE SEQUENCE</scope>
</reference>
<dbReference type="AlphaFoldDB" id="A0A3B0QVB2"/>
<dbReference type="EMBL" id="UOEA01000059">
    <property type="protein sequence ID" value="VAV84029.1"/>
    <property type="molecule type" value="Genomic_DNA"/>
</dbReference>